<reference evidence="2" key="1">
    <citation type="submission" date="2021-01" db="EMBL/GenBank/DDBJ databases">
        <authorList>
            <person name="Corre E."/>
            <person name="Pelletier E."/>
            <person name="Niang G."/>
            <person name="Scheremetjew M."/>
            <person name="Finn R."/>
            <person name="Kale V."/>
            <person name="Holt S."/>
            <person name="Cochrane G."/>
            <person name="Meng A."/>
            <person name="Brown T."/>
            <person name="Cohen L."/>
        </authorList>
    </citation>
    <scope>NUCLEOTIDE SEQUENCE</scope>
    <source>
        <strain evidence="2">CCMP3105</strain>
    </source>
</reference>
<keyword evidence="1" id="KW-1133">Transmembrane helix</keyword>
<gene>
    <name evidence="2" type="ORF">AMON00008_LOCUS64062</name>
</gene>
<feature type="transmembrane region" description="Helical" evidence="1">
    <location>
        <begin position="78"/>
        <end position="101"/>
    </location>
</feature>
<name>A0A7S4T835_9DINO</name>
<organism evidence="2">
    <name type="scientific">Alexandrium monilatum</name>
    <dbReference type="NCBI Taxonomy" id="311494"/>
    <lineage>
        <taxon>Eukaryota</taxon>
        <taxon>Sar</taxon>
        <taxon>Alveolata</taxon>
        <taxon>Dinophyceae</taxon>
        <taxon>Gonyaulacales</taxon>
        <taxon>Pyrocystaceae</taxon>
        <taxon>Alexandrium</taxon>
    </lineage>
</organism>
<evidence type="ECO:0000313" key="2">
    <source>
        <dbReference type="EMBL" id="CAE4667885.1"/>
    </source>
</evidence>
<sequence>MTGPRGYGSTSGLSPEHEDYLHGMVHVAAQKVQLLRRRWNTAGYMAAVLVPWAIFAGVLAVVSFPLRVQNQLLDDAQLCFIVCSLALAVVLVFGFFAFVAWRRRTRYGFQEPTWFSFIFLAGLASWTFGIVLGRVNYRANLAPYYAVLDLNFYKEVDPAVNRGSELMDAGRITFAAGSYINRSMSESYRDGTIYCVAPIVSGDKPLATYDFWAVGTGCCTDHSPTFHCGAYPMEAARSGIRLKNPSRYYTLALEQAQAAFGIRSRKPIFVKWVADPSADIERLRGESRRFYVEWIFLDMAFQFVVVTGCAAALWYLGGS</sequence>
<feature type="transmembrane region" description="Helical" evidence="1">
    <location>
        <begin position="291"/>
        <end position="316"/>
    </location>
</feature>
<proteinExistence type="predicted"/>
<dbReference type="AlphaFoldDB" id="A0A7S4T835"/>
<feature type="transmembrane region" description="Helical" evidence="1">
    <location>
        <begin position="113"/>
        <end position="132"/>
    </location>
</feature>
<keyword evidence="1" id="KW-0812">Transmembrane</keyword>
<keyword evidence="1" id="KW-0472">Membrane</keyword>
<accession>A0A7S4T835</accession>
<protein>
    <submittedName>
        <fullName evidence="2">Uncharacterized protein</fullName>
    </submittedName>
</protein>
<evidence type="ECO:0000256" key="1">
    <source>
        <dbReference type="SAM" id="Phobius"/>
    </source>
</evidence>
<feature type="transmembrane region" description="Helical" evidence="1">
    <location>
        <begin position="44"/>
        <end position="66"/>
    </location>
</feature>
<dbReference type="EMBL" id="HBNR01089305">
    <property type="protein sequence ID" value="CAE4667885.1"/>
    <property type="molecule type" value="Transcribed_RNA"/>
</dbReference>